<feature type="region of interest" description="Disordered" evidence="4">
    <location>
        <begin position="1724"/>
        <end position="1747"/>
    </location>
</feature>
<dbReference type="InterPro" id="IPR006597">
    <property type="entry name" value="Sel1-like"/>
</dbReference>
<sequence length="2459" mass="279357">MNFFIDFTNFNEPELQETTSYTRIYTSTKIDSSLPKYIFKKFRFDCSSPEKQKIILNTFQRIKNQNSQYIQSYTQLSFSYKMKFNPTFSMPFISLTTLQQVLNDGKFRHEWSIQDIMGCLFAVAEGMNYLHSNLIYHGNLCPSNIIVDAAKQCYLCDFGLYPIKKVYYNDLYMFDEDYRDPFMQNDVPLLANDIYSFGVLICDIYRCYYQQTEQESLQFFIEQRRFNNLGPFFSDLILSCLNSSIEKRPTFKQISTYLKGTKASIGNVSIKELYDNFISRDYIVSLANNNDPYALNTLGKRYEKTDYKKALHYYEKAAHLNDSDGQNNFGILLLNDPNKRKNKLIEGANYLKLSAEQGNIHGLNNYGLALKSGTGVSVDFEKAEECFKKAAYFGLSNAQVNYALSLFENNPTNERKNKGLALIRSAIDKGDPDAYYNFGLLLKTGKFVDKDEKLAMKYFKVAAELGNKSAIVEYADANFNGIGIQKDYKTALEFYKKAYQMGNKDVIKKIIILTNETQDNISTNKDSNNSPPVKQFDMENELQSAEIIPSNEPKSNDLNSIHLDKLNFDEKTPQNKLFPIYKNLKSKNLLFKYEEKLAKTNNSLIIYKLGKFFYKNGSSAFYNEKAMKYLKQSADLGYAKAQSLYGIMLQNGDGIEKNQELGLAYLEKAANQGDLIGICNYGIALYNDRNDKELGLKYLKRAADQELPLAQLNFGLCTEDKKLGHIYIKNAYKANYTKAFIPYAKDLMNGIGVEKNVQKAADVLINLYDMKKKTKVLFLIIKCLKQIDYKQALKYIKVLADLEDDNKYICQIHKARYQYGLELIKGKYVEQNNEEGIKYLLKSNQMILIKEKHPEIYSLLPPDLSRVKDKIQKFLSRSGQVDPKEEVIKSAFKGNANDIFQAARMIEKFGDFETANFLLEASADSNQMEAAFILGKHYLCGENGLTIDIEKGMKYLHKSKILGNREAEKILQRIQQMDPEKVKTNEKQKDNERTLNSFNNHPNISNSKADNSESSLNTINIQALKNEPQKVSVQSNNRQGSSDTVYHNQHPINVQLPSNIKQVLLNSNDKQSLSNFIHTSDKESTTIKQPPINVQLSSKNTNAVYTKTFPAVSNSAKKQSLPIPINVQIPSGIEKSAQNNSSQNNKHSFANYSEVLKEKPNANDEHLSFKVIKVENTKQTTKTNKPAPINAQMPSNYEKLAQKIQPTNNLETINAKQDLDKQNKKDEFLSKNITADNDKQNSFSSNIINKQSLHQTDAQSSLNNKQSKELNDKSLNDNQSSKYINSDNMKQDNSNLNSNSNKSLSSKPAPIDAQLSSNNEKSVPKEKPLPNRSNTIEKQISFKNVKIENINQASTNSSSVFKQQNLSDVQLQPNNKQSISSKLPINEGNATANKSNQINKQSSSHYMEKSNEKSLSSIANKPDMQISLKNVKIENINHASTNSSSIFKQTLPSDVQLQPNNKQSVSSKLPSNEGKATTNKSNQINKQSSSHYMEKSNEKSLSSIANKPDMQISLKNVKIENINHASTNSSSLFKQTMPNDVQLPSSNKQSVSSKLPINEGNATADKSNQINKQSSSHYMEKSNEKSLPNKSNTTDMQISLKNVKIENINHASTNSSSIFKQTLPSDAQLQPNNKQSVSSKLPSNEGKATTNKSSQISKQSSSHYLETSNEKSLSSKANTTDKQTSSEIINLDKNKQIPISFYKPTNVVNMQNLLPNPSFIDATKEKAEPSASSSSNNSQSCSQSTLSYNMNHSPEDLVKIGDELLENGEVDEAFDYYTEAAKRGYSYAYMKCAKHTTSFEQKLEYYNLAKQNNVPNSFSEWRKCILKHLSLMKDESNYLHSAKEFAKLFEENEDFSDACNLYQKAEDYVNFQYCYEKAKENLHSIQDGYQQYNFAAIIEKQNDINLAILMYRKAFENGISQAEKKIQKLQKILSEPKNRTDLLIGEGICYYEGKNGTPVDIEKASELLTEASDIGSSKADFYLGKIYKELKQDLISFYYYNKSAEAHDPDGLDAIGDYFLHGIGTEKNPLEAVTFYKEAADKDNPNSSYKYGKYLYEKSQTKKEKNLAISYILKSAGKLHPDALRFYAKLIEKTDPEDSKKFIKYLDDKTKKQTVTSPNKKEMAPVVNKEILPVVENEKNVLVSSPKSKFNMSFSAEISLGKPGLLSQLKTRQKTPFDRLFISSQSSNDVYNLLINKPNDFFYTGNDPNFYIQFELQSSVTISGMKLYTCHAGFPKSFCITIDGKLVKYIMEAKELNWKNKEMTINFTPVRGKKVRFTQKGPNWDLGNNKLYIKGIELLSPEAKYLRGVFATLVDESINKDPHKCPVIISAPWFDLNHFYSLNASDTIFTFALPNSWFQVELTQGTAVLTGFRLKRRNSSKMKSYKLICLDDSNKQEISWITLMEIDEKSENEHEELGIYIFPHPSPPTRIVRLIQTGPDWSGKLSLTFYHFDLFGTYY</sequence>
<feature type="compositionally biased region" description="Low complexity" evidence="4">
    <location>
        <begin position="1393"/>
        <end position="1404"/>
    </location>
</feature>
<feature type="compositionally biased region" description="Polar residues" evidence="4">
    <location>
        <begin position="1663"/>
        <end position="1687"/>
    </location>
</feature>
<dbReference type="InterPro" id="IPR050767">
    <property type="entry name" value="Sel1_AlgK"/>
</dbReference>
<feature type="compositionally biased region" description="Polar residues" evidence="4">
    <location>
        <begin position="1254"/>
        <end position="1265"/>
    </location>
</feature>
<dbReference type="InterPro" id="IPR011009">
    <property type="entry name" value="Kinase-like_dom_sf"/>
</dbReference>
<evidence type="ECO:0000313" key="7">
    <source>
        <dbReference type="Proteomes" id="UP001470230"/>
    </source>
</evidence>
<dbReference type="InterPro" id="IPR000719">
    <property type="entry name" value="Prot_kinase_dom"/>
</dbReference>
<comment type="similarity">
    <text evidence="2">Belongs to the sel-1 family.</text>
</comment>
<dbReference type="InterPro" id="IPR001245">
    <property type="entry name" value="Ser-Thr/Tyr_kinase_cat_dom"/>
</dbReference>
<keyword evidence="3" id="KW-0175">Coiled coil</keyword>
<evidence type="ECO:0000313" key="6">
    <source>
        <dbReference type="EMBL" id="KAK8845748.1"/>
    </source>
</evidence>
<feature type="compositionally biased region" description="Polar residues" evidence="4">
    <location>
        <begin position="1628"/>
        <end position="1651"/>
    </location>
</feature>
<evidence type="ECO:0000256" key="2">
    <source>
        <dbReference type="ARBA" id="ARBA00038101"/>
    </source>
</evidence>
<evidence type="ECO:0000256" key="3">
    <source>
        <dbReference type="SAM" id="Coils"/>
    </source>
</evidence>
<feature type="compositionally biased region" description="Low complexity" evidence="4">
    <location>
        <begin position="1652"/>
        <end position="1662"/>
    </location>
</feature>
<dbReference type="SUPFAM" id="SSF56112">
    <property type="entry name" value="Protein kinase-like (PK-like)"/>
    <property type="match status" value="1"/>
</dbReference>
<protein>
    <recommendedName>
        <fullName evidence="5">Protein kinase domain-containing protein</fullName>
    </recommendedName>
</protein>
<organism evidence="6 7">
    <name type="scientific">Tritrichomonas musculus</name>
    <dbReference type="NCBI Taxonomy" id="1915356"/>
    <lineage>
        <taxon>Eukaryota</taxon>
        <taxon>Metamonada</taxon>
        <taxon>Parabasalia</taxon>
        <taxon>Tritrichomonadida</taxon>
        <taxon>Tritrichomonadidae</taxon>
        <taxon>Tritrichomonas</taxon>
    </lineage>
</organism>
<reference evidence="6 7" key="1">
    <citation type="submission" date="2024-04" db="EMBL/GenBank/DDBJ databases">
        <title>Tritrichomonas musculus Genome.</title>
        <authorList>
            <person name="Alves-Ferreira E."/>
            <person name="Grigg M."/>
            <person name="Lorenzi H."/>
            <person name="Galac M."/>
        </authorList>
    </citation>
    <scope>NUCLEOTIDE SEQUENCE [LARGE SCALE GENOMIC DNA]</scope>
    <source>
        <strain evidence="6 7">EAF2021</strain>
    </source>
</reference>
<gene>
    <name evidence="6" type="ORF">M9Y10_020666</name>
</gene>
<dbReference type="EMBL" id="JAPFFF010000030">
    <property type="protein sequence ID" value="KAK8845748.1"/>
    <property type="molecule type" value="Genomic_DNA"/>
</dbReference>
<proteinExistence type="inferred from homology"/>
<feature type="compositionally biased region" description="Basic and acidic residues" evidence="4">
    <location>
        <begin position="978"/>
        <end position="993"/>
    </location>
</feature>
<dbReference type="PROSITE" id="PS50011">
    <property type="entry name" value="PROTEIN_KINASE_DOM"/>
    <property type="match status" value="1"/>
</dbReference>
<feature type="region of interest" description="Disordered" evidence="4">
    <location>
        <begin position="1628"/>
        <end position="1687"/>
    </location>
</feature>
<feature type="compositionally biased region" description="Low complexity" evidence="4">
    <location>
        <begin position="1479"/>
        <end position="1490"/>
    </location>
</feature>
<feature type="compositionally biased region" description="Polar residues" evidence="4">
    <location>
        <begin position="1530"/>
        <end position="1577"/>
    </location>
</feature>
<dbReference type="SMART" id="SM00220">
    <property type="entry name" value="S_TKc"/>
    <property type="match status" value="1"/>
</dbReference>
<feature type="compositionally biased region" description="Polar residues" evidence="4">
    <location>
        <begin position="1276"/>
        <end position="1292"/>
    </location>
</feature>
<feature type="domain" description="Protein kinase" evidence="5">
    <location>
        <begin position="10"/>
        <end position="258"/>
    </location>
</feature>
<feature type="compositionally biased region" description="Polar residues" evidence="4">
    <location>
        <begin position="994"/>
        <end position="1013"/>
    </location>
</feature>
<name>A0ABR2HF86_9EUKA</name>
<feature type="compositionally biased region" description="Low complexity" evidence="4">
    <location>
        <begin position="1293"/>
        <end position="1307"/>
    </location>
</feature>
<dbReference type="SMART" id="SM00671">
    <property type="entry name" value="SEL1"/>
    <property type="match status" value="15"/>
</dbReference>
<dbReference type="Pfam" id="PF08238">
    <property type="entry name" value="Sel1"/>
    <property type="match status" value="13"/>
</dbReference>
<feature type="region of interest" description="Disordered" evidence="4">
    <location>
        <begin position="1457"/>
        <end position="1507"/>
    </location>
</feature>
<feature type="compositionally biased region" description="Basic and acidic residues" evidence="4">
    <location>
        <begin position="1266"/>
        <end position="1275"/>
    </location>
</feature>
<feature type="compositionally biased region" description="Polar residues" evidence="4">
    <location>
        <begin position="1372"/>
        <end position="1392"/>
    </location>
</feature>
<dbReference type="SUPFAM" id="SSF81901">
    <property type="entry name" value="HCP-like"/>
    <property type="match status" value="5"/>
</dbReference>
<feature type="region of interest" description="Disordered" evidence="4">
    <location>
        <begin position="1530"/>
        <end position="1593"/>
    </location>
</feature>
<dbReference type="Proteomes" id="UP001470230">
    <property type="component" value="Unassembled WGS sequence"/>
</dbReference>
<evidence type="ECO:0000256" key="4">
    <source>
        <dbReference type="SAM" id="MobiDB-lite"/>
    </source>
</evidence>
<feature type="region of interest" description="Disordered" evidence="4">
    <location>
        <begin position="1254"/>
        <end position="1337"/>
    </location>
</feature>
<dbReference type="Gene3D" id="1.10.510.10">
    <property type="entry name" value="Transferase(Phosphotransferase) domain 1"/>
    <property type="match status" value="1"/>
</dbReference>
<keyword evidence="7" id="KW-1185">Reference proteome</keyword>
<feature type="coiled-coil region" evidence="3">
    <location>
        <begin position="1912"/>
        <end position="1939"/>
    </location>
</feature>
<dbReference type="Gene3D" id="1.25.40.10">
    <property type="entry name" value="Tetratricopeptide repeat domain"/>
    <property type="match status" value="4"/>
</dbReference>
<accession>A0ABR2HF86</accession>
<feature type="region of interest" description="Disordered" evidence="4">
    <location>
        <begin position="974"/>
        <end position="1013"/>
    </location>
</feature>
<dbReference type="SUPFAM" id="SSF49785">
    <property type="entry name" value="Galactose-binding domain-like"/>
    <property type="match status" value="1"/>
</dbReference>
<dbReference type="Pfam" id="PF07714">
    <property type="entry name" value="PK_Tyr_Ser-Thr"/>
    <property type="match status" value="1"/>
</dbReference>
<feature type="compositionally biased region" description="Low complexity" evidence="4">
    <location>
        <begin position="1730"/>
        <end position="1744"/>
    </location>
</feature>
<dbReference type="PANTHER" id="PTHR11102:SF160">
    <property type="entry name" value="ERAD-ASSOCIATED E3 UBIQUITIN-PROTEIN LIGASE COMPONENT HRD3"/>
    <property type="match status" value="1"/>
</dbReference>
<dbReference type="PANTHER" id="PTHR11102">
    <property type="entry name" value="SEL-1-LIKE PROTEIN"/>
    <property type="match status" value="1"/>
</dbReference>
<evidence type="ECO:0000256" key="1">
    <source>
        <dbReference type="ARBA" id="ARBA00023170"/>
    </source>
</evidence>
<feature type="compositionally biased region" description="Polar residues" evidence="4">
    <location>
        <begin position="1457"/>
        <end position="1478"/>
    </location>
</feature>
<dbReference type="InterPro" id="IPR008979">
    <property type="entry name" value="Galactose-bd-like_sf"/>
</dbReference>
<comment type="caution">
    <text evidence="6">The sequence shown here is derived from an EMBL/GenBank/DDBJ whole genome shotgun (WGS) entry which is preliminary data.</text>
</comment>
<dbReference type="InterPro" id="IPR011990">
    <property type="entry name" value="TPR-like_helical_dom_sf"/>
</dbReference>
<evidence type="ECO:0000259" key="5">
    <source>
        <dbReference type="PROSITE" id="PS50011"/>
    </source>
</evidence>
<keyword evidence="1" id="KW-0675">Receptor</keyword>
<feature type="region of interest" description="Disordered" evidence="4">
    <location>
        <begin position="1372"/>
        <end position="1421"/>
    </location>
</feature>